<feature type="domain" description="Glycosyl transferase family 1" evidence="3">
    <location>
        <begin position="211"/>
        <end position="364"/>
    </location>
</feature>
<evidence type="ECO:0000313" key="6">
    <source>
        <dbReference type="Proteomes" id="UP001500655"/>
    </source>
</evidence>
<dbReference type="SUPFAM" id="SSF53756">
    <property type="entry name" value="UDP-Glycosyltransferase/glycogen phosphorylase"/>
    <property type="match status" value="1"/>
</dbReference>
<dbReference type="PANTHER" id="PTHR45947">
    <property type="entry name" value="SULFOQUINOVOSYL TRANSFERASE SQD2"/>
    <property type="match status" value="1"/>
</dbReference>
<evidence type="ECO:0000259" key="3">
    <source>
        <dbReference type="Pfam" id="PF00534"/>
    </source>
</evidence>
<keyword evidence="1" id="KW-0328">Glycosyltransferase</keyword>
<evidence type="ECO:0000313" key="5">
    <source>
        <dbReference type="EMBL" id="GAA1747352.1"/>
    </source>
</evidence>
<protein>
    <submittedName>
        <fullName evidence="5">Glycosyltransferase family 1 protein</fullName>
    </submittedName>
</protein>
<dbReference type="Gene3D" id="3.40.50.2000">
    <property type="entry name" value="Glycogen Phosphorylase B"/>
    <property type="match status" value="2"/>
</dbReference>
<reference evidence="6" key="1">
    <citation type="journal article" date="2019" name="Int. J. Syst. Evol. Microbiol.">
        <title>The Global Catalogue of Microorganisms (GCM) 10K type strain sequencing project: providing services to taxonomists for standard genome sequencing and annotation.</title>
        <authorList>
            <consortium name="The Broad Institute Genomics Platform"/>
            <consortium name="The Broad Institute Genome Sequencing Center for Infectious Disease"/>
            <person name="Wu L."/>
            <person name="Ma J."/>
        </authorList>
    </citation>
    <scope>NUCLEOTIDE SEQUENCE [LARGE SCALE GENOMIC DNA]</scope>
    <source>
        <strain evidence="6">JCM 13249</strain>
    </source>
</reference>
<dbReference type="PANTHER" id="PTHR45947:SF3">
    <property type="entry name" value="SULFOQUINOVOSYL TRANSFERASE SQD2"/>
    <property type="match status" value="1"/>
</dbReference>
<feature type="domain" description="Glycosyltransferase subfamily 4-like N-terminal" evidence="4">
    <location>
        <begin position="18"/>
        <end position="189"/>
    </location>
</feature>
<accession>A0ABP4W4Y5</accession>
<dbReference type="EMBL" id="BAAALS010000007">
    <property type="protein sequence ID" value="GAA1747352.1"/>
    <property type="molecule type" value="Genomic_DNA"/>
</dbReference>
<gene>
    <name evidence="5" type="ORF">GCM10009681_18180</name>
</gene>
<dbReference type="Pfam" id="PF13579">
    <property type="entry name" value="Glyco_trans_4_4"/>
    <property type="match status" value="1"/>
</dbReference>
<dbReference type="Proteomes" id="UP001500655">
    <property type="component" value="Unassembled WGS sequence"/>
</dbReference>
<keyword evidence="6" id="KW-1185">Reference proteome</keyword>
<evidence type="ECO:0000259" key="4">
    <source>
        <dbReference type="Pfam" id="PF13579"/>
    </source>
</evidence>
<dbReference type="InterPro" id="IPR028098">
    <property type="entry name" value="Glyco_trans_4-like_N"/>
</dbReference>
<dbReference type="InterPro" id="IPR050194">
    <property type="entry name" value="Glycosyltransferase_grp1"/>
</dbReference>
<keyword evidence="2" id="KW-0808">Transferase</keyword>
<sequence length="400" mass="42950">MISEHASPLAALGGIDAGGQNLHVAELAAALVRHGHQVEVYTRRDDPRTPECVRADGYDVVHVPAGPAVALHKDELFGYMRPFGRWVSRRWSGHAGPPDLIHAHFWMSGMAAIEATARHRVPTVLTYHALGVVKRRYQRADDTSPPLRCAVETQLGNAVDRVIAQCRDEVAELAAMGVPLDGVEVVPSGVNTYRFTPDGPAAPRTPGVHRVVTVGRLVPRKGYDDLIRAVHGLGEVELVIVGGPPEGAAADPEGQRLADLARRLGISDRVRLVGPIAPADMPAWYRSADVVACAPWYEPFGLTPLEAMACGVPVVTYAVGGLQDTVLDGVTGRHVPPGDVAGLTQALRDLLTDAPLRRRYGRAALDRARTHYSWPATAAHMATVYAGLLHARNPQEKVAS</sequence>
<proteinExistence type="predicted"/>
<evidence type="ECO:0000256" key="2">
    <source>
        <dbReference type="ARBA" id="ARBA00022679"/>
    </source>
</evidence>
<dbReference type="InterPro" id="IPR001296">
    <property type="entry name" value="Glyco_trans_1"/>
</dbReference>
<dbReference type="Pfam" id="PF00534">
    <property type="entry name" value="Glycos_transf_1"/>
    <property type="match status" value="1"/>
</dbReference>
<evidence type="ECO:0000256" key="1">
    <source>
        <dbReference type="ARBA" id="ARBA00022676"/>
    </source>
</evidence>
<name>A0ABP4W4Y5_9ACTN</name>
<organism evidence="5 6">
    <name type="scientific">Luedemannella helvata</name>
    <dbReference type="NCBI Taxonomy" id="349315"/>
    <lineage>
        <taxon>Bacteria</taxon>
        <taxon>Bacillati</taxon>
        <taxon>Actinomycetota</taxon>
        <taxon>Actinomycetes</taxon>
        <taxon>Micromonosporales</taxon>
        <taxon>Micromonosporaceae</taxon>
        <taxon>Luedemannella</taxon>
    </lineage>
</organism>
<comment type="caution">
    <text evidence="5">The sequence shown here is derived from an EMBL/GenBank/DDBJ whole genome shotgun (WGS) entry which is preliminary data.</text>
</comment>